<dbReference type="EMBL" id="BSFE01000003">
    <property type="protein sequence ID" value="GLK51877.1"/>
    <property type="molecule type" value="Genomic_DNA"/>
</dbReference>
<sequence>MPSLFSRLFATHLVRGFCLAGLLAIPSASAQDDPPPRADQYDALSEFLACSGNAYALCYYSGPEEPTPPGQSATPPLPCTIGGPEHADCTCYAVDEQMLEPGLRYNFVLIGSILNPVARAETELRCNADGSNCLNMAHLASGICNNADDPHVDEYEFCQEAPVCSLLGDLETGETQSLYPQSEATLISTFSFYSSEVHNFGSQDCSENDIRLYAGCMTAPCTDEDGDGLAECQCPLYDGPYQIGQDSEGLQCNILPNVWSAANNETTPPHLPGALGGE</sequence>
<keyword evidence="3" id="KW-1185">Reference proteome</keyword>
<accession>A0A9W6ILS2</accession>
<dbReference type="RefSeq" id="WP_271186241.1">
    <property type="nucleotide sequence ID" value="NZ_BSFE01000003.1"/>
</dbReference>
<reference evidence="2" key="1">
    <citation type="journal article" date="2014" name="Int. J. Syst. Evol. Microbiol.">
        <title>Complete genome sequence of Corynebacterium casei LMG S-19264T (=DSM 44701T), isolated from a smear-ripened cheese.</title>
        <authorList>
            <consortium name="US DOE Joint Genome Institute (JGI-PGF)"/>
            <person name="Walter F."/>
            <person name="Albersmeier A."/>
            <person name="Kalinowski J."/>
            <person name="Ruckert C."/>
        </authorList>
    </citation>
    <scope>NUCLEOTIDE SEQUENCE</scope>
    <source>
        <strain evidence="2">VKM B-1513</strain>
    </source>
</reference>
<feature type="signal peptide" evidence="1">
    <location>
        <begin position="1"/>
        <end position="30"/>
    </location>
</feature>
<organism evidence="2 3">
    <name type="scientific">Maricaulis virginensis</name>
    <dbReference type="NCBI Taxonomy" id="144022"/>
    <lineage>
        <taxon>Bacteria</taxon>
        <taxon>Pseudomonadati</taxon>
        <taxon>Pseudomonadota</taxon>
        <taxon>Alphaproteobacteria</taxon>
        <taxon>Maricaulales</taxon>
        <taxon>Maricaulaceae</taxon>
        <taxon>Maricaulis</taxon>
    </lineage>
</organism>
<dbReference type="Proteomes" id="UP001143486">
    <property type="component" value="Unassembled WGS sequence"/>
</dbReference>
<evidence type="ECO:0000313" key="3">
    <source>
        <dbReference type="Proteomes" id="UP001143486"/>
    </source>
</evidence>
<evidence type="ECO:0000313" key="2">
    <source>
        <dbReference type="EMBL" id="GLK51877.1"/>
    </source>
</evidence>
<keyword evidence="1" id="KW-0732">Signal</keyword>
<gene>
    <name evidence="2" type="ORF">GCM10017621_13850</name>
</gene>
<dbReference type="AlphaFoldDB" id="A0A9W6ILS2"/>
<protein>
    <submittedName>
        <fullName evidence="2">Uncharacterized protein</fullName>
    </submittedName>
</protein>
<evidence type="ECO:0000256" key="1">
    <source>
        <dbReference type="SAM" id="SignalP"/>
    </source>
</evidence>
<name>A0A9W6ILS2_9PROT</name>
<proteinExistence type="predicted"/>
<comment type="caution">
    <text evidence="2">The sequence shown here is derived from an EMBL/GenBank/DDBJ whole genome shotgun (WGS) entry which is preliminary data.</text>
</comment>
<reference evidence="2" key="2">
    <citation type="submission" date="2023-01" db="EMBL/GenBank/DDBJ databases">
        <authorList>
            <person name="Sun Q."/>
            <person name="Evtushenko L."/>
        </authorList>
    </citation>
    <scope>NUCLEOTIDE SEQUENCE</scope>
    <source>
        <strain evidence="2">VKM B-1513</strain>
    </source>
</reference>
<feature type="chain" id="PRO_5040947676" evidence="1">
    <location>
        <begin position="31"/>
        <end position="278"/>
    </location>
</feature>